<sequence length="524" mass="56979">MSLVQVRLARDSLQTPWGFRLQGGKDLSQELVVQRVFANTPSEGELQRGDVIVAINGRDTSNLSHKQAQDAITGGGGQIELLVQRPLGPVSIKPLTPKVDTRAPSFPQSPVRAPQIVIPVYKPGKSGPKSPVRIVPISPHKPASHSDTGSTHAATDNMDSAGFMPKKVTLNKFGGGTTNFGTSFGSAPGGPQSPQRATHAQGYRPVAAPAQVHTQETQVNYQTQFSAPQQSPHSSYTAEDRGVEEETLGGVNERRRTFIQKDQRSNSALGSDEDDYPTAPVWERRQLFGKKAPSRSAVPRSRKSLPTFGRPRAGEEASYTTFGVDYSKPLPKPQPSKHSGATRARPPPVNARIDETDSGSGWTGTLRGESKQLKPWEREALEMERYQSGTVDQPYRPHTQPPVAPKPKIVQISAQSTVRSSGQPSSGGQSHSPGGAQVKPAVPGDRDWNNSYVYQMVHSSEKTTSSSASGRPGQPMTGETVTTTRRTEESRYPGQEPQRHVTETVQRHPITDYKYDNAIMMSDF</sequence>
<dbReference type="InterPro" id="IPR001478">
    <property type="entry name" value="PDZ"/>
</dbReference>
<dbReference type="AlphaFoldDB" id="A0A9D4RAH7"/>
<gene>
    <name evidence="6" type="ORF">DPMN_024123</name>
</gene>
<dbReference type="InterPro" id="IPR050604">
    <property type="entry name" value="PDZ-LIM_domain"/>
</dbReference>
<feature type="domain" description="PDZ" evidence="5">
    <location>
        <begin position="5"/>
        <end position="87"/>
    </location>
</feature>
<organism evidence="6 7">
    <name type="scientific">Dreissena polymorpha</name>
    <name type="common">Zebra mussel</name>
    <name type="synonym">Mytilus polymorpha</name>
    <dbReference type="NCBI Taxonomy" id="45954"/>
    <lineage>
        <taxon>Eukaryota</taxon>
        <taxon>Metazoa</taxon>
        <taxon>Spiralia</taxon>
        <taxon>Lophotrochozoa</taxon>
        <taxon>Mollusca</taxon>
        <taxon>Bivalvia</taxon>
        <taxon>Autobranchia</taxon>
        <taxon>Heteroconchia</taxon>
        <taxon>Euheterodonta</taxon>
        <taxon>Imparidentia</taxon>
        <taxon>Neoheterodontei</taxon>
        <taxon>Myida</taxon>
        <taxon>Dreissenoidea</taxon>
        <taxon>Dreissenidae</taxon>
        <taxon>Dreissena</taxon>
    </lineage>
</organism>
<reference evidence="6" key="2">
    <citation type="submission" date="2020-11" db="EMBL/GenBank/DDBJ databases">
        <authorList>
            <person name="McCartney M.A."/>
            <person name="Auch B."/>
            <person name="Kono T."/>
            <person name="Mallez S."/>
            <person name="Becker A."/>
            <person name="Gohl D.M."/>
            <person name="Silverstein K.A.T."/>
            <person name="Koren S."/>
            <person name="Bechman K.B."/>
            <person name="Herman A."/>
            <person name="Abrahante J.E."/>
            <person name="Garbe J."/>
        </authorList>
    </citation>
    <scope>NUCLEOTIDE SEQUENCE</scope>
    <source>
        <strain evidence="6">Duluth1</strain>
        <tissue evidence="6">Whole animal</tissue>
    </source>
</reference>
<dbReference type="GO" id="GO:0030036">
    <property type="term" value="P:actin cytoskeleton organization"/>
    <property type="evidence" value="ECO:0007669"/>
    <property type="project" value="TreeGrafter"/>
</dbReference>
<proteinExistence type="predicted"/>
<comment type="caution">
    <text evidence="6">The sequence shown here is derived from an EMBL/GenBank/DDBJ whole genome shotgun (WGS) entry which is preliminary data.</text>
</comment>
<feature type="region of interest" description="Disordered" evidence="4">
    <location>
        <begin position="138"/>
        <end position="161"/>
    </location>
</feature>
<keyword evidence="2" id="KW-0963">Cytoplasm</keyword>
<evidence type="ECO:0000259" key="5">
    <source>
        <dbReference type="PROSITE" id="PS50106"/>
    </source>
</evidence>
<dbReference type="SUPFAM" id="SSF50156">
    <property type="entry name" value="PDZ domain-like"/>
    <property type="match status" value="1"/>
</dbReference>
<feature type="compositionally biased region" description="Basic and acidic residues" evidence="4">
    <location>
        <begin position="485"/>
        <end position="505"/>
    </location>
</feature>
<dbReference type="SMART" id="SM00228">
    <property type="entry name" value="PDZ"/>
    <property type="match status" value="1"/>
</dbReference>
<feature type="compositionally biased region" description="Polar residues" evidence="4">
    <location>
        <begin position="224"/>
        <end position="237"/>
    </location>
</feature>
<feature type="region of interest" description="Disordered" evidence="4">
    <location>
        <begin position="181"/>
        <end position="203"/>
    </location>
</feature>
<keyword evidence="3" id="KW-0440">LIM domain</keyword>
<dbReference type="GO" id="GO:0003779">
    <property type="term" value="F:actin binding"/>
    <property type="evidence" value="ECO:0007669"/>
    <property type="project" value="TreeGrafter"/>
</dbReference>
<dbReference type="GO" id="GO:0061061">
    <property type="term" value="P:muscle structure development"/>
    <property type="evidence" value="ECO:0007669"/>
    <property type="project" value="TreeGrafter"/>
</dbReference>
<accession>A0A9D4RAH7</accession>
<dbReference type="InterPro" id="IPR036034">
    <property type="entry name" value="PDZ_sf"/>
</dbReference>
<dbReference type="GO" id="GO:0031941">
    <property type="term" value="C:filamentous actin"/>
    <property type="evidence" value="ECO:0007669"/>
    <property type="project" value="TreeGrafter"/>
</dbReference>
<reference evidence="6" key="1">
    <citation type="journal article" date="2019" name="bioRxiv">
        <title>The Genome of the Zebra Mussel, Dreissena polymorpha: A Resource for Invasive Species Research.</title>
        <authorList>
            <person name="McCartney M.A."/>
            <person name="Auch B."/>
            <person name="Kono T."/>
            <person name="Mallez S."/>
            <person name="Zhang Y."/>
            <person name="Obille A."/>
            <person name="Becker A."/>
            <person name="Abrahante J.E."/>
            <person name="Garbe J."/>
            <person name="Badalamenti J.P."/>
            <person name="Herman A."/>
            <person name="Mangelson H."/>
            <person name="Liachko I."/>
            <person name="Sullivan S."/>
            <person name="Sone E.D."/>
            <person name="Koren S."/>
            <person name="Silverstein K.A.T."/>
            <person name="Beckman K.B."/>
            <person name="Gohl D.M."/>
        </authorList>
    </citation>
    <scope>NUCLEOTIDE SEQUENCE</scope>
    <source>
        <strain evidence="6">Duluth1</strain>
        <tissue evidence="6">Whole animal</tissue>
    </source>
</reference>
<dbReference type="GO" id="GO:0005912">
    <property type="term" value="C:adherens junction"/>
    <property type="evidence" value="ECO:0007669"/>
    <property type="project" value="TreeGrafter"/>
</dbReference>
<comment type="subcellular location">
    <subcellularLocation>
        <location evidence="1">Cytoplasm</location>
    </subcellularLocation>
</comment>
<feature type="compositionally biased region" description="Basic and acidic residues" evidence="4">
    <location>
        <begin position="252"/>
        <end position="264"/>
    </location>
</feature>
<name>A0A9D4RAH7_DREPO</name>
<dbReference type="GO" id="GO:0051371">
    <property type="term" value="F:muscle alpha-actinin binding"/>
    <property type="evidence" value="ECO:0007669"/>
    <property type="project" value="TreeGrafter"/>
</dbReference>
<dbReference type="Proteomes" id="UP000828390">
    <property type="component" value="Unassembled WGS sequence"/>
</dbReference>
<dbReference type="EMBL" id="JAIWYP010000002">
    <property type="protein sequence ID" value="KAH3861196.1"/>
    <property type="molecule type" value="Genomic_DNA"/>
</dbReference>
<dbReference type="GO" id="GO:0030018">
    <property type="term" value="C:Z disc"/>
    <property type="evidence" value="ECO:0007669"/>
    <property type="project" value="TreeGrafter"/>
</dbReference>
<keyword evidence="3" id="KW-0862">Zinc</keyword>
<evidence type="ECO:0000256" key="3">
    <source>
        <dbReference type="ARBA" id="ARBA00023038"/>
    </source>
</evidence>
<dbReference type="Gene3D" id="2.30.42.10">
    <property type="match status" value="1"/>
</dbReference>
<protein>
    <recommendedName>
        <fullName evidence="5">PDZ domain-containing protein</fullName>
    </recommendedName>
</protein>
<dbReference type="CDD" id="cd23068">
    <property type="entry name" value="PDZ_ZASP52-like"/>
    <property type="match status" value="1"/>
</dbReference>
<dbReference type="FunFam" id="2.30.42.10:FF:000055">
    <property type="entry name" value="PDZ and LIM domain protein 3"/>
    <property type="match status" value="1"/>
</dbReference>
<evidence type="ECO:0000256" key="1">
    <source>
        <dbReference type="ARBA" id="ARBA00004496"/>
    </source>
</evidence>
<feature type="compositionally biased region" description="Basic and acidic residues" evidence="4">
    <location>
        <begin position="368"/>
        <end position="385"/>
    </location>
</feature>
<dbReference type="OrthoDB" id="44841at2759"/>
<keyword evidence="3" id="KW-0479">Metal-binding</keyword>
<dbReference type="Pfam" id="PF00595">
    <property type="entry name" value="PDZ"/>
    <property type="match status" value="1"/>
</dbReference>
<feature type="compositionally biased region" description="Polar residues" evidence="4">
    <location>
        <begin position="145"/>
        <end position="158"/>
    </location>
</feature>
<evidence type="ECO:0000256" key="4">
    <source>
        <dbReference type="SAM" id="MobiDB-lite"/>
    </source>
</evidence>
<dbReference type="PANTHER" id="PTHR24214">
    <property type="entry name" value="PDZ AND LIM DOMAIN PROTEIN ZASP"/>
    <property type="match status" value="1"/>
</dbReference>
<feature type="compositionally biased region" description="Low complexity" evidence="4">
    <location>
        <begin position="420"/>
        <end position="435"/>
    </location>
</feature>
<keyword evidence="7" id="KW-1185">Reference proteome</keyword>
<dbReference type="PROSITE" id="PS50106">
    <property type="entry name" value="PDZ"/>
    <property type="match status" value="1"/>
</dbReference>
<dbReference type="PANTHER" id="PTHR24214:SF38">
    <property type="entry name" value="PDZ AND LIM DOMAIN PROTEIN ZASP-RELATED"/>
    <property type="match status" value="1"/>
</dbReference>
<evidence type="ECO:0000256" key="2">
    <source>
        <dbReference type="ARBA" id="ARBA00022490"/>
    </source>
</evidence>
<feature type="region of interest" description="Disordered" evidence="4">
    <location>
        <begin position="224"/>
        <end position="505"/>
    </location>
</feature>
<evidence type="ECO:0000313" key="7">
    <source>
        <dbReference type="Proteomes" id="UP000828390"/>
    </source>
</evidence>
<dbReference type="GO" id="GO:0001725">
    <property type="term" value="C:stress fiber"/>
    <property type="evidence" value="ECO:0007669"/>
    <property type="project" value="TreeGrafter"/>
</dbReference>
<evidence type="ECO:0000313" key="6">
    <source>
        <dbReference type="EMBL" id="KAH3861196.1"/>
    </source>
</evidence>